<reference evidence="2 3" key="1">
    <citation type="submission" date="2020-08" db="EMBL/GenBank/DDBJ databases">
        <authorList>
            <person name="Koutsovoulos G."/>
            <person name="Danchin GJ E."/>
        </authorList>
    </citation>
    <scope>NUCLEOTIDE SEQUENCE [LARGE SCALE GENOMIC DNA]</scope>
</reference>
<proteinExistence type="predicted"/>
<dbReference type="Proteomes" id="UP000580250">
    <property type="component" value="Unassembled WGS sequence"/>
</dbReference>
<dbReference type="AlphaFoldDB" id="A0A6V7U8V7"/>
<protein>
    <submittedName>
        <fullName evidence="2">Uncharacterized protein</fullName>
    </submittedName>
</protein>
<evidence type="ECO:0000256" key="1">
    <source>
        <dbReference type="SAM" id="MobiDB-lite"/>
    </source>
</evidence>
<feature type="region of interest" description="Disordered" evidence="1">
    <location>
        <begin position="378"/>
        <end position="420"/>
    </location>
</feature>
<dbReference type="EMBL" id="CAJEWN010000043">
    <property type="protein sequence ID" value="CAD2149429.1"/>
    <property type="molecule type" value="Genomic_DNA"/>
</dbReference>
<evidence type="ECO:0000313" key="2">
    <source>
        <dbReference type="EMBL" id="CAD2149429.1"/>
    </source>
</evidence>
<sequence length="420" mass="49749">MINFDVYAIIIRMLLLRRNLIFQFDVDYENKHGYLFAFGEINCLNSSQEKRIFFDKFNIINGNVHSILHFGEACEDNNYKLHFMNKPLINSEWEIQTATFTCPKPSNELTSLNNYSIKLKELWVYNWEAICEQKNTSTIFPLESLPKIIEYENNLLNLQNNMQFIMDPLKKELIKILCDNSRRNLEKLNEKQLNVIRIIIRLIGEYTSIFLTPQQPSASILERFLTEIINILNRYQLNNQLESLGGENINFENYNDYEWTKSLIEKQTKMILELQRLNIINNRNNILEIVFKNISNLLNKYLNDEKIINEIETLNLMPNGRKQKQKLKYDQNKNKECLKSTEGCSKRKQPIIEENYLNKIYKNSSSFDKISEEYYQKRPKKNRKIIYGNNSKENENNNSSTSKKSINLELSLKPPNSTDK</sequence>
<comment type="caution">
    <text evidence="2">The sequence shown here is derived from an EMBL/GenBank/DDBJ whole genome shotgun (WGS) entry which is preliminary data.</text>
</comment>
<organism evidence="2 3">
    <name type="scientific">Meloidogyne enterolobii</name>
    <name type="common">Root-knot nematode worm</name>
    <name type="synonym">Meloidogyne mayaguensis</name>
    <dbReference type="NCBI Taxonomy" id="390850"/>
    <lineage>
        <taxon>Eukaryota</taxon>
        <taxon>Metazoa</taxon>
        <taxon>Ecdysozoa</taxon>
        <taxon>Nematoda</taxon>
        <taxon>Chromadorea</taxon>
        <taxon>Rhabditida</taxon>
        <taxon>Tylenchina</taxon>
        <taxon>Tylenchomorpha</taxon>
        <taxon>Tylenchoidea</taxon>
        <taxon>Meloidogynidae</taxon>
        <taxon>Meloidogyninae</taxon>
        <taxon>Meloidogyne</taxon>
    </lineage>
</organism>
<gene>
    <name evidence="2" type="ORF">MENT_LOCUS9692</name>
</gene>
<feature type="compositionally biased region" description="Low complexity" evidence="1">
    <location>
        <begin position="396"/>
        <end position="407"/>
    </location>
</feature>
<accession>A0A6V7U8V7</accession>
<evidence type="ECO:0000313" key="3">
    <source>
        <dbReference type="Proteomes" id="UP000580250"/>
    </source>
</evidence>
<name>A0A6V7U8V7_MELEN</name>